<proteinExistence type="predicted"/>
<dbReference type="RefSeq" id="WP_146618780.1">
    <property type="nucleotide sequence ID" value="NZ_NPEU01000163.1"/>
</dbReference>
<organism evidence="1 2">
    <name type="scientific">Rhodoplanes elegans</name>
    <dbReference type="NCBI Taxonomy" id="29408"/>
    <lineage>
        <taxon>Bacteria</taxon>
        <taxon>Pseudomonadati</taxon>
        <taxon>Pseudomonadota</taxon>
        <taxon>Alphaproteobacteria</taxon>
        <taxon>Hyphomicrobiales</taxon>
        <taxon>Nitrobacteraceae</taxon>
        <taxon>Rhodoplanes</taxon>
    </lineage>
</organism>
<evidence type="ECO:0000313" key="2">
    <source>
        <dbReference type="Proteomes" id="UP000248863"/>
    </source>
</evidence>
<dbReference type="Proteomes" id="UP000248863">
    <property type="component" value="Unassembled WGS sequence"/>
</dbReference>
<keyword evidence="2" id="KW-1185">Reference proteome</keyword>
<sequence length="263" mass="27555">MKAALVFAGPAAATATFRPYRSRAFLTALAEAGIAPVVIDLDLVAERRFADVPAELPGLVTYRNHVDRLALIVAQEGAALVQTFGATAELAPVWHEAARAARPLVHFVSSAGTVAEAPSGRPRRLGDLVGRARGVAGWRVRHASRHVAAVVGSNRADMGRHFRQGFFARARFSLVAPPVAAPVPIAPAAEGRTPRSVPVLGVFDPEAGSATLALLSRAVALTGHSDLFRLHVAPAAFARDGVLPPGATVVDTDDPVAFVRDID</sequence>
<dbReference type="AlphaFoldDB" id="A0A327KJP7"/>
<accession>A0A327KJP7</accession>
<reference evidence="1 2" key="1">
    <citation type="submission" date="2017-07" db="EMBL/GenBank/DDBJ databases">
        <title>Draft Genome Sequences of Select Purple Nonsulfur Bacteria.</title>
        <authorList>
            <person name="Lasarre B."/>
            <person name="Mckinlay J.B."/>
        </authorList>
    </citation>
    <scope>NUCLEOTIDE SEQUENCE [LARGE SCALE GENOMIC DNA]</scope>
    <source>
        <strain evidence="1 2">DSM 11907</strain>
    </source>
</reference>
<comment type="caution">
    <text evidence="1">The sequence shown here is derived from an EMBL/GenBank/DDBJ whole genome shotgun (WGS) entry which is preliminary data.</text>
</comment>
<gene>
    <name evidence="1" type="ORF">CH338_14990</name>
</gene>
<protein>
    <submittedName>
        <fullName evidence="1">Uncharacterized protein</fullName>
    </submittedName>
</protein>
<evidence type="ECO:0000313" key="1">
    <source>
        <dbReference type="EMBL" id="RAI37783.1"/>
    </source>
</evidence>
<feature type="non-terminal residue" evidence="1">
    <location>
        <position position="263"/>
    </location>
</feature>
<name>A0A327KJP7_9BRAD</name>
<dbReference type="EMBL" id="NPEU01000163">
    <property type="protein sequence ID" value="RAI37783.1"/>
    <property type="molecule type" value="Genomic_DNA"/>
</dbReference>
<dbReference type="OrthoDB" id="8478726at2"/>